<dbReference type="SUPFAM" id="SSF47473">
    <property type="entry name" value="EF-hand"/>
    <property type="match status" value="2"/>
</dbReference>
<name>A0A8W8L664_MAGGI</name>
<dbReference type="EnsemblMetazoa" id="G26640.3">
    <property type="protein sequence ID" value="G26640.3:cds"/>
    <property type="gene ID" value="G26640"/>
</dbReference>
<evidence type="ECO:0000256" key="1">
    <source>
        <dbReference type="ARBA" id="ARBA00022723"/>
    </source>
</evidence>
<feature type="domain" description="EF-hand" evidence="5">
    <location>
        <begin position="74"/>
        <end position="109"/>
    </location>
</feature>
<keyword evidence="1" id="KW-0479">Metal-binding</keyword>
<evidence type="ECO:0000313" key="6">
    <source>
        <dbReference type="EnsemblMetazoa" id="G26640.3:cds"/>
    </source>
</evidence>
<evidence type="ECO:0000256" key="3">
    <source>
        <dbReference type="ARBA" id="ARBA00022837"/>
    </source>
</evidence>
<dbReference type="PANTHER" id="PTHR10827:SF98">
    <property type="entry name" value="45 KDA CALCIUM-BINDING PROTEIN"/>
    <property type="match status" value="1"/>
</dbReference>
<dbReference type="PROSITE" id="PS00018">
    <property type="entry name" value="EF_HAND_1"/>
    <property type="match status" value="3"/>
</dbReference>
<dbReference type="InterPro" id="IPR011992">
    <property type="entry name" value="EF-hand-dom_pair"/>
</dbReference>
<dbReference type="InterPro" id="IPR002048">
    <property type="entry name" value="EF_hand_dom"/>
</dbReference>
<feature type="chain" id="PRO_5036505059" description="EF-hand domain-containing protein" evidence="4">
    <location>
        <begin position="18"/>
        <end position="408"/>
    </location>
</feature>
<keyword evidence="7" id="KW-1185">Reference proteome</keyword>
<protein>
    <recommendedName>
        <fullName evidence="5">EF-hand domain-containing protein</fullName>
    </recommendedName>
</protein>
<evidence type="ECO:0000313" key="7">
    <source>
        <dbReference type="Proteomes" id="UP000005408"/>
    </source>
</evidence>
<feature type="domain" description="EF-hand" evidence="5">
    <location>
        <begin position="363"/>
        <end position="398"/>
    </location>
</feature>
<accession>A0A8W8L664</accession>
<dbReference type="InterPro" id="IPR018247">
    <property type="entry name" value="EF_Hand_1_Ca_BS"/>
</dbReference>
<dbReference type="SMART" id="SM00054">
    <property type="entry name" value="EFh"/>
    <property type="match status" value="6"/>
</dbReference>
<dbReference type="Proteomes" id="UP000005408">
    <property type="component" value="Unassembled WGS sequence"/>
</dbReference>
<organism evidence="6 7">
    <name type="scientific">Magallana gigas</name>
    <name type="common">Pacific oyster</name>
    <name type="synonym">Crassostrea gigas</name>
    <dbReference type="NCBI Taxonomy" id="29159"/>
    <lineage>
        <taxon>Eukaryota</taxon>
        <taxon>Metazoa</taxon>
        <taxon>Spiralia</taxon>
        <taxon>Lophotrochozoa</taxon>
        <taxon>Mollusca</taxon>
        <taxon>Bivalvia</taxon>
        <taxon>Autobranchia</taxon>
        <taxon>Pteriomorphia</taxon>
        <taxon>Ostreida</taxon>
        <taxon>Ostreoidea</taxon>
        <taxon>Ostreidae</taxon>
        <taxon>Magallana</taxon>
    </lineage>
</organism>
<dbReference type="Pfam" id="PF13833">
    <property type="entry name" value="EF-hand_8"/>
    <property type="match status" value="1"/>
</dbReference>
<sequence length="408" mass="47171">MQLHVVAFAGFISIVLSQSQYDVIAQAVDKTFDLVDFNPKDGHVQYQELSMGFDYIDTNDDGVLSFEEYIKVTNSEPIQRDIFNHYDTNKDGVLQKTEYVDTPFRAMDHNVFRRMQLHAVAFAGFISVVLSQSHHHDIALAVDRTFDLIDFNPKDGNLQYQELSMGFDYIDTNDDGVLSFEEYINVTNSEPIQRDIFNHYDTNKDGVLQKTEYVDTPFRAMDHNGDNVVTRHDYDHFYTNMIHHILQQQHGHNGLVIETCLTCPKGNHRMKYTILAVLIASVLSQYHHHDMALIIDGTFKYVDTNPLDGLLEKEELSRAFENLDANADGQLTFVEYTKYTNSESQLQHDLFNHFDTNKDGALQRSEYVDTIFSQMDHNGDSQVTRTDYDHFFTHVIQQLMHHHGHNGR</sequence>
<dbReference type="Gene3D" id="1.10.238.10">
    <property type="entry name" value="EF-hand"/>
    <property type="match status" value="4"/>
</dbReference>
<feature type="domain" description="EF-hand" evidence="5">
    <location>
        <begin position="311"/>
        <end position="346"/>
    </location>
</feature>
<dbReference type="Pfam" id="PF13202">
    <property type="entry name" value="EF-hand_5"/>
    <property type="match status" value="4"/>
</dbReference>
<dbReference type="GO" id="GO:0005509">
    <property type="term" value="F:calcium ion binding"/>
    <property type="evidence" value="ECO:0007669"/>
    <property type="project" value="InterPro"/>
</dbReference>
<proteinExistence type="predicted"/>
<evidence type="ECO:0000256" key="4">
    <source>
        <dbReference type="SAM" id="SignalP"/>
    </source>
</evidence>
<feature type="signal peptide" evidence="4">
    <location>
        <begin position="1"/>
        <end position="17"/>
    </location>
</feature>
<evidence type="ECO:0000256" key="2">
    <source>
        <dbReference type="ARBA" id="ARBA00022737"/>
    </source>
</evidence>
<keyword evidence="4" id="KW-0732">Signal</keyword>
<reference evidence="6" key="1">
    <citation type="submission" date="2022-08" db="UniProtKB">
        <authorList>
            <consortium name="EnsemblMetazoa"/>
        </authorList>
    </citation>
    <scope>IDENTIFICATION</scope>
    <source>
        <strain evidence="6">05x7-T-G4-1.051#20</strain>
    </source>
</reference>
<keyword evidence="2" id="KW-0677">Repeat</keyword>
<keyword evidence="3" id="KW-0106">Calcium</keyword>
<evidence type="ECO:0000259" key="5">
    <source>
        <dbReference type="PROSITE" id="PS50222"/>
    </source>
</evidence>
<dbReference type="AlphaFoldDB" id="A0A8W8L664"/>
<feature type="domain" description="EF-hand" evidence="5">
    <location>
        <begin position="188"/>
        <end position="223"/>
    </location>
</feature>
<dbReference type="PANTHER" id="PTHR10827">
    <property type="entry name" value="RETICULOCALBIN"/>
    <property type="match status" value="1"/>
</dbReference>
<dbReference type="PROSITE" id="PS50222">
    <property type="entry name" value="EF_HAND_2"/>
    <property type="match status" value="4"/>
</dbReference>